<keyword evidence="2" id="KW-1185">Reference proteome</keyword>
<accession>A0ABD5TW20</accession>
<gene>
    <name evidence="1" type="ORF">ACFQEV_00390</name>
</gene>
<dbReference type="RefSeq" id="WP_379691901.1">
    <property type="nucleotide sequence ID" value="NZ_JBHSXH010000002.1"/>
</dbReference>
<organism evidence="1 2">
    <name type="scientific">Halopelagius fulvigenes</name>
    <dbReference type="NCBI Taxonomy" id="1198324"/>
    <lineage>
        <taxon>Archaea</taxon>
        <taxon>Methanobacteriati</taxon>
        <taxon>Methanobacteriota</taxon>
        <taxon>Stenosarchaea group</taxon>
        <taxon>Halobacteria</taxon>
        <taxon>Halobacteriales</taxon>
        <taxon>Haloferacaceae</taxon>
    </lineage>
</organism>
<name>A0ABD5TW20_9EURY</name>
<dbReference type="EMBL" id="JBHSXH010000002">
    <property type="protein sequence ID" value="MFC6823468.1"/>
    <property type="molecule type" value="Genomic_DNA"/>
</dbReference>
<evidence type="ECO:0000313" key="1">
    <source>
        <dbReference type="EMBL" id="MFC6823468.1"/>
    </source>
</evidence>
<comment type="caution">
    <text evidence="1">The sequence shown here is derived from an EMBL/GenBank/DDBJ whole genome shotgun (WGS) entry which is preliminary data.</text>
</comment>
<dbReference type="AlphaFoldDB" id="A0ABD5TW20"/>
<sequence>MTRRRTRRELEKEIEELEDEVGADEEKGSLVKALVRMHEREKAEAAEDDVDREGDE</sequence>
<proteinExistence type="predicted"/>
<reference evidence="1 2" key="1">
    <citation type="journal article" date="2019" name="Int. J. Syst. Evol. Microbiol.">
        <title>The Global Catalogue of Microorganisms (GCM) 10K type strain sequencing project: providing services to taxonomists for standard genome sequencing and annotation.</title>
        <authorList>
            <consortium name="The Broad Institute Genomics Platform"/>
            <consortium name="The Broad Institute Genome Sequencing Center for Infectious Disease"/>
            <person name="Wu L."/>
            <person name="Ma J."/>
        </authorList>
    </citation>
    <scope>NUCLEOTIDE SEQUENCE [LARGE SCALE GENOMIC DNA]</scope>
    <source>
        <strain evidence="1 2">YIM 94188</strain>
    </source>
</reference>
<protein>
    <submittedName>
        <fullName evidence="1">Uncharacterized protein</fullName>
    </submittedName>
</protein>
<evidence type="ECO:0000313" key="2">
    <source>
        <dbReference type="Proteomes" id="UP001596408"/>
    </source>
</evidence>
<dbReference type="Proteomes" id="UP001596408">
    <property type="component" value="Unassembled WGS sequence"/>
</dbReference>